<feature type="compositionally biased region" description="Basic and acidic residues" evidence="1">
    <location>
        <begin position="281"/>
        <end position="294"/>
    </location>
</feature>
<dbReference type="Pfam" id="PF13672">
    <property type="entry name" value="PP2C_2"/>
    <property type="match status" value="1"/>
</dbReference>
<dbReference type="InterPro" id="IPR001932">
    <property type="entry name" value="PPM-type_phosphatase-like_dom"/>
</dbReference>
<reference evidence="3" key="1">
    <citation type="journal article" date="2021" name="PeerJ">
        <title>Extensive microbial diversity within the chicken gut microbiome revealed by metagenomics and culture.</title>
        <authorList>
            <person name="Gilroy R."/>
            <person name="Ravi A."/>
            <person name="Getino M."/>
            <person name="Pursley I."/>
            <person name="Horton D.L."/>
            <person name="Alikhan N.F."/>
            <person name="Baker D."/>
            <person name="Gharbi K."/>
            <person name="Hall N."/>
            <person name="Watson M."/>
            <person name="Adriaenssens E.M."/>
            <person name="Foster-Nyarko E."/>
            <person name="Jarju S."/>
            <person name="Secka A."/>
            <person name="Antonio M."/>
            <person name="Oren A."/>
            <person name="Chaudhuri R.R."/>
            <person name="La Ragione R."/>
            <person name="Hildebrand F."/>
            <person name="Pallen M.J."/>
        </authorList>
    </citation>
    <scope>NUCLEOTIDE SEQUENCE</scope>
    <source>
        <strain evidence="3">ChiGjej5B5-22894</strain>
    </source>
</reference>
<proteinExistence type="predicted"/>
<accession>A0A921SYB0</accession>
<organism evidence="3 4">
    <name type="scientific">Brachybacterium massiliense</name>
    <dbReference type="NCBI Taxonomy" id="1755098"/>
    <lineage>
        <taxon>Bacteria</taxon>
        <taxon>Bacillati</taxon>
        <taxon>Actinomycetota</taxon>
        <taxon>Actinomycetes</taxon>
        <taxon>Micrococcales</taxon>
        <taxon>Dermabacteraceae</taxon>
        <taxon>Brachybacterium</taxon>
    </lineage>
</organism>
<reference evidence="3" key="2">
    <citation type="submission" date="2021-09" db="EMBL/GenBank/DDBJ databases">
        <authorList>
            <person name="Gilroy R."/>
        </authorList>
    </citation>
    <scope>NUCLEOTIDE SEQUENCE</scope>
    <source>
        <strain evidence="3">ChiGjej5B5-22894</strain>
    </source>
</reference>
<dbReference type="Proteomes" id="UP000742460">
    <property type="component" value="Unassembled WGS sequence"/>
</dbReference>
<dbReference type="SUPFAM" id="SSF81606">
    <property type="entry name" value="PP2C-like"/>
    <property type="match status" value="1"/>
</dbReference>
<feature type="compositionally biased region" description="Acidic residues" evidence="1">
    <location>
        <begin position="269"/>
        <end position="280"/>
    </location>
</feature>
<dbReference type="Gene3D" id="3.60.40.10">
    <property type="entry name" value="PPM-type phosphatase domain"/>
    <property type="match status" value="1"/>
</dbReference>
<dbReference type="EMBL" id="DYUE01000234">
    <property type="protein sequence ID" value="HJG92077.1"/>
    <property type="molecule type" value="Genomic_DNA"/>
</dbReference>
<evidence type="ECO:0000256" key="1">
    <source>
        <dbReference type="SAM" id="MobiDB-lite"/>
    </source>
</evidence>
<evidence type="ECO:0000313" key="3">
    <source>
        <dbReference type="EMBL" id="HJG92077.1"/>
    </source>
</evidence>
<sequence>MIDRSLSDPDLTGTIRVVSAAATHVGHVRATNEDSILNAPPIYLVADGMGGHNAGEVASAIAVEEFEKLTIQENVTVEQLGEALRSAAIRIGELGGEATLGAGTTVAVVATMVLDGVGYWVVLNLGDSRVYRLSGDIFEQVSVDHSVVQELMDRGELTPEQAKIHPYRHMVTRALGAGPDSDPDYWLIPAEAGDRMLICSDGLTGEVDDAAIEKLLRSPSDVRTLSQDLVGRALDGGGHDNISVVLVEAVEVVGQSRIAEDTASRDGAEPQDDGFEIDEDTLPRGLRDGGDERR</sequence>
<protein>
    <submittedName>
        <fullName evidence="3">Protein phosphatase 2C domain-containing protein</fullName>
    </submittedName>
</protein>
<dbReference type="InterPro" id="IPR036457">
    <property type="entry name" value="PPM-type-like_dom_sf"/>
</dbReference>
<feature type="region of interest" description="Disordered" evidence="1">
    <location>
        <begin position="258"/>
        <end position="294"/>
    </location>
</feature>
<evidence type="ECO:0000313" key="4">
    <source>
        <dbReference type="Proteomes" id="UP000742460"/>
    </source>
</evidence>
<name>A0A921SYB0_9MICO</name>
<feature type="domain" description="PPM-type phosphatase" evidence="2">
    <location>
        <begin position="14"/>
        <end position="249"/>
    </location>
</feature>
<dbReference type="InterPro" id="IPR015655">
    <property type="entry name" value="PP2C"/>
</dbReference>
<feature type="compositionally biased region" description="Basic and acidic residues" evidence="1">
    <location>
        <begin position="258"/>
        <end position="268"/>
    </location>
</feature>
<gene>
    <name evidence="3" type="ORF">K8V81_10190</name>
</gene>
<dbReference type="RefSeq" id="WP_087483428.1">
    <property type="nucleotide sequence ID" value="NZ_FXXB01000004.1"/>
</dbReference>
<dbReference type="AlphaFoldDB" id="A0A921SYB0"/>
<dbReference type="PANTHER" id="PTHR47992">
    <property type="entry name" value="PROTEIN PHOSPHATASE"/>
    <property type="match status" value="1"/>
</dbReference>
<dbReference type="GO" id="GO:0004722">
    <property type="term" value="F:protein serine/threonine phosphatase activity"/>
    <property type="evidence" value="ECO:0007669"/>
    <property type="project" value="InterPro"/>
</dbReference>
<dbReference type="OrthoDB" id="9801841at2"/>
<dbReference type="CDD" id="cd00143">
    <property type="entry name" value="PP2Cc"/>
    <property type="match status" value="1"/>
</dbReference>
<dbReference type="SMART" id="SM00332">
    <property type="entry name" value="PP2Cc"/>
    <property type="match status" value="1"/>
</dbReference>
<comment type="caution">
    <text evidence="3">The sequence shown here is derived from an EMBL/GenBank/DDBJ whole genome shotgun (WGS) entry which is preliminary data.</text>
</comment>
<dbReference type="SMART" id="SM00331">
    <property type="entry name" value="PP2C_SIG"/>
    <property type="match status" value="1"/>
</dbReference>
<dbReference type="PROSITE" id="PS51746">
    <property type="entry name" value="PPM_2"/>
    <property type="match status" value="1"/>
</dbReference>
<evidence type="ECO:0000259" key="2">
    <source>
        <dbReference type="PROSITE" id="PS51746"/>
    </source>
</evidence>